<dbReference type="PRINTS" id="PR00039">
    <property type="entry name" value="HTHLYSR"/>
</dbReference>
<dbReference type="InterPro" id="IPR050950">
    <property type="entry name" value="HTH-type_LysR_regulators"/>
</dbReference>
<evidence type="ECO:0000256" key="4">
    <source>
        <dbReference type="ARBA" id="ARBA00023163"/>
    </source>
</evidence>
<dbReference type="Pfam" id="PF03466">
    <property type="entry name" value="LysR_substrate"/>
    <property type="match status" value="1"/>
</dbReference>
<dbReference type="InterPro" id="IPR036390">
    <property type="entry name" value="WH_DNA-bd_sf"/>
</dbReference>
<evidence type="ECO:0000256" key="3">
    <source>
        <dbReference type="ARBA" id="ARBA00023125"/>
    </source>
</evidence>
<dbReference type="Gene3D" id="1.10.10.10">
    <property type="entry name" value="Winged helix-like DNA-binding domain superfamily/Winged helix DNA-binding domain"/>
    <property type="match status" value="1"/>
</dbReference>
<dbReference type="Gene3D" id="3.40.190.290">
    <property type="match status" value="1"/>
</dbReference>
<feature type="domain" description="HTH lysR-type" evidence="5">
    <location>
        <begin position="1"/>
        <end position="59"/>
    </location>
</feature>
<reference evidence="6 7" key="1">
    <citation type="journal article" date="2021" name="Sci. Rep.">
        <title>Genome analysis of a halophilic bacterium Halomonas malpeensis YU-PRIM-29(T) reveals its exopolysaccharide and pigment producing capabilities.</title>
        <authorList>
            <person name="Athmika"/>
            <person name="Ghate S.D."/>
            <person name="Arun A.B."/>
            <person name="Rao S.S."/>
            <person name="Kumar S.T.A."/>
            <person name="Kandiyil M.K."/>
            <person name="Saptami K."/>
            <person name="Rekha P.D."/>
        </authorList>
    </citation>
    <scope>NUCLEOTIDE SEQUENCE [LARGE SCALE GENOMIC DNA]</scope>
    <source>
        <strain evidence="7">prim 29</strain>
    </source>
</reference>
<dbReference type="PROSITE" id="PS50931">
    <property type="entry name" value="HTH_LYSR"/>
    <property type="match status" value="1"/>
</dbReference>
<dbReference type="InterPro" id="IPR000847">
    <property type="entry name" value="LysR_HTH_N"/>
</dbReference>
<dbReference type="EMBL" id="WHVL01000002">
    <property type="protein sequence ID" value="MCB8888738.1"/>
    <property type="molecule type" value="Genomic_DNA"/>
</dbReference>
<dbReference type="Pfam" id="PF00126">
    <property type="entry name" value="HTH_1"/>
    <property type="match status" value="1"/>
</dbReference>
<evidence type="ECO:0000256" key="2">
    <source>
        <dbReference type="ARBA" id="ARBA00023015"/>
    </source>
</evidence>
<organism evidence="6 7">
    <name type="scientific">Vreelandella malpeensis</name>
    <dbReference type="NCBI Taxonomy" id="1172368"/>
    <lineage>
        <taxon>Bacteria</taxon>
        <taxon>Pseudomonadati</taxon>
        <taxon>Pseudomonadota</taxon>
        <taxon>Gammaproteobacteria</taxon>
        <taxon>Oceanospirillales</taxon>
        <taxon>Halomonadaceae</taxon>
        <taxon>Vreelandella</taxon>
    </lineage>
</organism>
<proteinExistence type="inferred from homology"/>
<evidence type="ECO:0000313" key="6">
    <source>
        <dbReference type="EMBL" id="MCB8888738.1"/>
    </source>
</evidence>
<accession>A0ABS8DQZ1</accession>
<sequence length="304" mass="33210">MISGRALHYFDTVARCRSLRQAASMLNIAPTAISRQIDQLEEQLGAPLLERSPNGITLTDAGELLAAQARETLRDFERVQEHIADLKDLRVGRVRLGAAEGVVAGLLAPALADMGRDYPRLRFDIGITSAGQMVERLRQGTVDIGLSFFTPRHDDITVLQSAWLEHHAVMRSDHPLASATEVSLEQLSEHRVILPDASFGARQAIERSALRAGIKLLPSFDTASLETQKALALNGAGILILPPMAVARECARGELVSVVLGRDELEAARMDLCVYRHRTRSFAVETCVSLLSQSIESMGSQIGW</sequence>
<dbReference type="Proteomes" id="UP001319882">
    <property type="component" value="Unassembled WGS sequence"/>
</dbReference>
<keyword evidence="4" id="KW-0804">Transcription</keyword>
<dbReference type="InterPro" id="IPR005119">
    <property type="entry name" value="LysR_subst-bd"/>
</dbReference>
<evidence type="ECO:0000256" key="1">
    <source>
        <dbReference type="ARBA" id="ARBA00009437"/>
    </source>
</evidence>
<evidence type="ECO:0000259" key="5">
    <source>
        <dbReference type="PROSITE" id="PS50931"/>
    </source>
</evidence>
<keyword evidence="7" id="KW-1185">Reference proteome</keyword>
<dbReference type="SUPFAM" id="SSF53850">
    <property type="entry name" value="Periplasmic binding protein-like II"/>
    <property type="match status" value="1"/>
</dbReference>
<dbReference type="PANTHER" id="PTHR30419:SF8">
    <property type="entry name" value="NITROGEN ASSIMILATION TRANSCRIPTIONAL ACTIVATOR-RELATED"/>
    <property type="match status" value="1"/>
</dbReference>
<comment type="caution">
    <text evidence="6">The sequence shown here is derived from an EMBL/GenBank/DDBJ whole genome shotgun (WGS) entry which is preliminary data.</text>
</comment>
<protein>
    <submittedName>
        <fullName evidence="6">LysR family transcriptional regulator</fullName>
    </submittedName>
</protein>
<keyword evidence="3" id="KW-0238">DNA-binding</keyword>
<dbReference type="RefSeq" id="WP_227389405.1">
    <property type="nucleotide sequence ID" value="NZ_JBHSCJ010000010.1"/>
</dbReference>
<comment type="similarity">
    <text evidence="1">Belongs to the LysR transcriptional regulatory family.</text>
</comment>
<gene>
    <name evidence="6" type="ORF">GEV37_06370</name>
</gene>
<dbReference type="InterPro" id="IPR036388">
    <property type="entry name" value="WH-like_DNA-bd_sf"/>
</dbReference>
<dbReference type="PANTHER" id="PTHR30419">
    <property type="entry name" value="HTH-TYPE TRANSCRIPTIONAL REGULATOR YBHD"/>
    <property type="match status" value="1"/>
</dbReference>
<name>A0ABS8DQZ1_9GAMM</name>
<dbReference type="SUPFAM" id="SSF46785">
    <property type="entry name" value="Winged helix' DNA-binding domain"/>
    <property type="match status" value="1"/>
</dbReference>
<evidence type="ECO:0000313" key="7">
    <source>
        <dbReference type="Proteomes" id="UP001319882"/>
    </source>
</evidence>
<keyword evidence="2" id="KW-0805">Transcription regulation</keyword>